<name>A0A9D3Y4S3_DREPO</name>
<reference evidence="2" key="1">
    <citation type="journal article" date="2019" name="bioRxiv">
        <title>The Genome of the Zebra Mussel, Dreissena polymorpha: A Resource for Invasive Species Research.</title>
        <authorList>
            <person name="McCartney M.A."/>
            <person name="Auch B."/>
            <person name="Kono T."/>
            <person name="Mallez S."/>
            <person name="Zhang Y."/>
            <person name="Obille A."/>
            <person name="Becker A."/>
            <person name="Abrahante J.E."/>
            <person name="Garbe J."/>
            <person name="Badalamenti J.P."/>
            <person name="Herman A."/>
            <person name="Mangelson H."/>
            <person name="Liachko I."/>
            <person name="Sullivan S."/>
            <person name="Sone E.D."/>
            <person name="Koren S."/>
            <person name="Silverstein K.A.T."/>
            <person name="Beckman K.B."/>
            <person name="Gohl D.M."/>
        </authorList>
    </citation>
    <scope>NUCLEOTIDE SEQUENCE</scope>
    <source>
        <strain evidence="2">Duluth1</strain>
        <tissue evidence="2">Whole animal</tissue>
    </source>
</reference>
<proteinExistence type="predicted"/>
<dbReference type="Proteomes" id="UP000828390">
    <property type="component" value="Unassembled WGS sequence"/>
</dbReference>
<dbReference type="SUPFAM" id="SSF52540">
    <property type="entry name" value="P-loop containing nucleoside triphosphate hydrolases"/>
    <property type="match status" value="1"/>
</dbReference>
<dbReference type="Pfam" id="PF05729">
    <property type="entry name" value="NACHT"/>
    <property type="match status" value="1"/>
</dbReference>
<reference evidence="2" key="2">
    <citation type="submission" date="2020-11" db="EMBL/GenBank/DDBJ databases">
        <authorList>
            <person name="McCartney M.A."/>
            <person name="Auch B."/>
            <person name="Kono T."/>
            <person name="Mallez S."/>
            <person name="Becker A."/>
            <person name="Gohl D.M."/>
            <person name="Silverstein K.A.T."/>
            <person name="Koren S."/>
            <person name="Bechman K.B."/>
            <person name="Herman A."/>
            <person name="Abrahante J.E."/>
            <person name="Garbe J."/>
        </authorList>
    </citation>
    <scope>NUCLEOTIDE SEQUENCE</scope>
    <source>
        <strain evidence="2">Duluth1</strain>
        <tissue evidence="2">Whole animal</tissue>
    </source>
</reference>
<gene>
    <name evidence="2" type="ORF">DPMN_194735</name>
</gene>
<feature type="domain" description="NACHT" evidence="1">
    <location>
        <begin position="66"/>
        <end position="175"/>
    </location>
</feature>
<protein>
    <recommendedName>
        <fullName evidence="1">NACHT domain-containing protein</fullName>
    </recommendedName>
</protein>
<organism evidence="2 3">
    <name type="scientific">Dreissena polymorpha</name>
    <name type="common">Zebra mussel</name>
    <name type="synonym">Mytilus polymorpha</name>
    <dbReference type="NCBI Taxonomy" id="45954"/>
    <lineage>
        <taxon>Eukaryota</taxon>
        <taxon>Metazoa</taxon>
        <taxon>Spiralia</taxon>
        <taxon>Lophotrochozoa</taxon>
        <taxon>Mollusca</taxon>
        <taxon>Bivalvia</taxon>
        <taxon>Autobranchia</taxon>
        <taxon>Heteroconchia</taxon>
        <taxon>Euheterodonta</taxon>
        <taxon>Imparidentia</taxon>
        <taxon>Neoheterodontei</taxon>
        <taxon>Myida</taxon>
        <taxon>Dreissenoidea</taxon>
        <taxon>Dreissenidae</taxon>
        <taxon>Dreissena</taxon>
    </lineage>
</organism>
<keyword evidence="3" id="KW-1185">Reference proteome</keyword>
<dbReference type="PANTHER" id="PTHR46312:SF2">
    <property type="entry name" value="NUCLEOTIDE-BINDING OLIGOMERIZATION DOMAIN-CONTAINING PROTEIN 2-LIKE"/>
    <property type="match status" value="1"/>
</dbReference>
<dbReference type="PROSITE" id="PS50837">
    <property type="entry name" value="NACHT"/>
    <property type="match status" value="1"/>
</dbReference>
<dbReference type="InterPro" id="IPR007111">
    <property type="entry name" value="NACHT_NTPase"/>
</dbReference>
<evidence type="ECO:0000313" key="3">
    <source>
        <dbReference type="Proteomes" id="UP000828390"/>
    </source>
</evidence>
<accession>A0A9D3Y4S3</accession>
<dbReference type="InterPro" id="IPR027417">
    <property type="entry name" value="P-loop_NTPase"/>
</dbReference>
<dbReference type="AlphaFoldDB" id="A0A9D3Y4S3"/>
<evidence type="ECO:0000313" key="2">
    <source>
        <dbReference type="EMBL" id="KAH3692285.1"/>
    </source>
</evidence>
<comment type="caution">
    <text evidence="2">The sequence shown here is derived from an EMBL/GenBank/DDBJ whole genome shotgun (WGS) entry which is preliminary data.</text>
</comment>
<dbReference type="Gene3D" id="3.40.50.300">
    <property type="entry name" value="P-loop containing nucleotide triphosphate hydrolases"/>
    <property type="match status" value="1"/>
</dbReference>
<dbReference type="PANTHER" id="PTHR46312">
    <property type="entry name" value="NACHT DOMAIN-CONTAINING PROTEIN"/>
    <property type="match status" value="1"/>
</dbReference>
<evidence type="ECO:0000259" key="1">
    <source>
        <dbReference type="PROSITE" id="PS50837"/>
    </source>
</evidence>
<sequence>MKKLYNDNLSNVPLSQLNDNVDEKLRDVFISPKICKMRRGKRAFEKTDKPVTQYKDVFLTDDTENRRIFLQGETGSGKTTFLAKMALDWCKESHMCSAKGNISHIFADLDVVQGFMFVFHITLKHSVKQFDVNTMIKKQIIDSIYAREDRKKAYILVNEIMKRERCLVLLDGLDEWTGPGDHHNLPTLVVDHSKCVMLFSTRPWTLAVGKIKHSEIGALLQLEGINKPFEFSRILLSRRVSKEDLNIKYAAFKHYIENQKLEKLLSSPMFLSTIVCSYADGIELNGSKCELYILLLESLFKKANLETRRFEQPPFPCFTGTKYIQPNIEHMNRLAELAFNLLFENAKENSLVFSNTELENFALTSGIVSATHNAFTVRSASFYMFIHFSIQEFLAAYHIARNTNLIDGVISVYLNRHKDANRDIAEVFTFMCGLEVVGAERLSSMMNERNALNDDSSCVFCDIIQEGYREAVANGHTNMSPKLSHFYIDMLNMKDLQSIWANNTANALSLCVDNDMETYANDDSASNMKIDLSLCSKLKILTLKGNGILIKGKYPIHVLLLSLPLLFIRYEVHCIFLF</sequence>
<dbReference type="EMBL" id="JAIWYP010000023">
    <property type="protein sequence ID" value="KAH3692285.1"/>
    <property type="molecule type" value="Genomic_DNA"/>
</dbReference>